<evidence type="ECO:0000259" key="12">
    <source>
        <dbReference type="Pfam" id="PF14413"/>
    </source>
</evidence>
<dbReference type="BioCyc" id="SCEL448385:SCE_RS31130-MONOMER"/>
<comment type="similarity">
    <text evidence="2">Belongs to the tRNA(His) guanylyltransferase family.</text>
</comment>
<dbReference type="Proteomes" id="UP000002139">
    <property type="component" value="Chromosome"/>
</dbReference>
<dbReference type="STRING" id="448385.sce6062"/>
<gene>
    <name evidence="13" type="ordered locus">sce6062</name>
</gene>
<dbReference type="GO" id="GO:0000287">
    <property type="term" value="F:magnesium ion binding"/>
    <property type="evidence" value="ECO:0007669"/>
    <property type="project" value="InterPro"/>
</dbReference>
<dbReference type="Pfam" id="PF14413">
    <property type="entry name" value="Thg1C"/>
    <property type="match status" value="1"/>
</dbReference>
<sequence length="248" mass="28021">MDAKMRLGECFHELRALRGAYIVIRVDGRSFSRLTERTCEKPFDTGFHHKMTDAAKAVLTSLHGSYAHTQSDEISILLPHETDVFDREVEKLVSIAASSATASLSLALSAPVEFDARLWLGARRGDVVDYFRWRQADAARSALNNWCYWTLRKEGKSVKEATHAMLGLSVAGKNELLFSRGINFNDVPAWQRRGSGVYWETIAKVGRNPRTGESVPATRRRLRVDDDLPMKEAYGKFVRQFLKEQAEA</sequence>
<proteinExistence type="inferred from homology"/>
<dbReference type="GO" id="GO:0005525">
    <property type="term" value="F:GTP binding"/>
    <property type="evidence" value="ECO:0007669"/>
    <property type="project" value="UniProtKB-KW"/>
</dbReference>
<dbReference type="InterPro" id="IPR038469">
    <property type="entry name" value="tRNAHis_GuaTrfase_Thg1_sf"/>
</dbReference>
<evidence type="ECO:0000256" key="6">
    <source>
        <dbReference type="ARBA" id="ARBA00022695"/>
    </source>
</evidence>
<keyword evidence="5" id="KW-0819">tRNA processing</keyword>
<dbReference type="KEGG" id="scl:sce6062"/>
<keyword evidence="9" id="KW-0460">Magnesium</keyword>
<dbReference type="PANTHER" id="PTHR12729:SF6">
    <property type="entry name" value="TRNA(HIS) GUANYLYLTRANSFERASE-RELATED"/>
    <property type="match status" value="1"/>
</dbReference>
<organism evidence="13 14">
    <name type="scientific">Sorangium cellulosum (strain So ce56)</name>
    <name type="common">Polyangium cellulosum (strain So ce56)</name>
    <dbReference type="NCBI Taxonomy" id="448385"/>
    <lineage>
        <taxon>Bacteria</taxon>
        <taxon>Pseudomonadati</taxon>
        <taxon>Myxococcota</taxon>
        <taxon>Polyangia</taxon>
        <taxon>Polyangiales</taxon>
        <taxon>Polyangiaceae</taxon>
        <taxon>Sorangium</taxon>
    </lineage>
</organism>
<dbReference type="GO" id="GO:0006400">
    <property type="term" value="P:tRNA modification"/>
    <property type="evidence" value="ECO:0007669"/>
    <property type="project" value="InterPro"/>
</dbReference>
<accession>A9GCR2</accession>
<keyword evidence="8" id="KW-0547">Nucleotide-binding</keyword>
<evidence type="ECO:0000256" key="4">
    <source>
        <dbReference type="ARBA" id="ARBA00022679"/>
    </source>
</evidence>
<evidence type="ECO:0000256" key="5">
    <source>
        <dbReference type="ARBA" id="ARBA00022694"/>
    </source>
</evidence>
<keyword evidence="6" id="KW-0548">Nucleotidyltransferase</keyword>
<keyword evidence="14" id="KW-1185">Reference proteome</keyword>
<dbReference type="InterPro" id="IPR024956">
    <property type="entry name" value="tRNAHis_GuaTrfase_cat"/>
</dbReference>
<keyword evidence="7" id="KW-0479">Metal-binding</keyword>
<dbReference type="EMBL" id="AM746676">
    <property type="protein sequence ID" value="CAN96226.1"/>
    <property type="molecule type" value="Genomic_DNA"/>
</dbReference>
<keyword evidence="4" id="KW-0808">Transferase</keyword>
<evidence type="ECO:0000256" key="7">
    <source>
        <dbReference type="ARBA" id="ARBA00022723"/>
    </source>
</evidence>
<dbReference type="EC" id="2.7.7.79" evidence="3"/>
<dbReference type="InterPro" id="IPR025845">
    <property type="entry name" value="Thg1_C_dom"/>
</dbReference>
<evidence type="ECO:0000256" key="8">
    <source>
        <dbReference type="ARBA" id="ARBA00022741"/>
    </source>
</evidence>
<name>A9GCR2_SORC5</name>
<evidence type="ECO:0000313" key="13">
    <source>
        <dbReference type="EMBL" id="CAN96226.1"/>
    </source>
</evidence>
<dbReference type="eggNOG" id="COG4021">
    <property type="taxonomic scope" value="Bacteria"/>
</dbReference>
<dbReference type="InterPro" id="IPR007537">
    <property type="entry name" value="tRNAHis_GuaTrfase_Thg1"/>
</dbReference>
<dbReference type="AlphaFoldDB" id="A9GCR2"/>
<keyword evidence="10" id="KW-0342">GTP-binding</keyword>
<comment type="cofactor">
    <cofactor evidence="1">
        <name>Mg(2+)</name>
        <dbReference type="ChEBI" id="CHEBI:18420"/>
    </cofactor>
</comment>
<dbReference type="HOGENOM" id="CLU_044271_3_1_7"/>
<dbReference type="PANTHER" id="PTHR12729">
    <property type="entry name" value="TRNA(HIS) GUANYLYLTRANSFERASE-RELATED"/>
    <property type="match status" value="1"/>
</dbReference>
<evidence type="ECO:0000256" key="9">
    <source>
        <dbReference type="ARBA" id="ARBA00022842"/>
    </source>
</evidence>
<evidence type="ECO:0000256" key="1">
    <source>
        <dbReference type="ARBA" id="ARBA00001946"/>
    </source>
</evidence>
<evidence type="ECO:0000256" key="10">
    <source>
        <dbReference type="ARBA" id="ARBA00023134"/>
    </source>
</evidence>
<feature type="domain" description="Thg1 C-terminal" evidence="12">
    <location>
        <begin position="127"/>
        <end position="207"/>
    </location>
</feature>
<reference evidence="13 14" key="1">
    <citation type="journal article" date="2007" name="Nat. Biotechnol.">
        <title>Complete genome sequence of the myxobacterium Sorangium cellulosum.</title>
        <authorList>
            <person name="Schneiker S."/>
            <person name="Perlova O."/>
            <person name="Kaiser O."/>
            <person name="Gerth K."/>
            <person name="Alici A."/>
            <person name="Altmeyer M.O."/>
            <person name="Bartels D."/>
            <person name="Bekel T."/>
            <person name="Beyer S."/>
            <person name="Bode E."/>
            <person name="Bode H.B."/>
            <person name="Bolten C.J."/>
            <person name="Choudhuri J.V."/>
            <person name="Doss S."/>
            <person name="Elnakady Y.A."/>
            <person name="Frank B."/>
            <person name="Gaigalat L."/>
            <person name="Goesmann A."/>
            <person name="Groeger C."/>
            <person name="Gross F."/>
            <person name="Jelsbak L."/>
            <person name="Jelsbak L."/>
            <person name="Kalinowski J."/>
            <person name="Kegler C."/>
            <person name="Knauber T."/>
            <person name="Konietzny S."/>
            <person name="Kopp M."/>
            <person name="Krause L."/>
            <person name="Krug D."/>
            <person name="Linke B."/>
            <person name="Mahmud T."/>
            <person name="Martinez-Arias R."/>
            <person name="McHardy A.C."/>
            <person name="Merai M."/>
            <person name="Meyer F."/>
            <person name="Mormann S."/>
            <person name="Munoz-Dorado J."/>
            <person name="Perez J."/>
            <person name="Pradella S."/>
            <person name="Rachid S."/>
            <person name="Raddatz G."/>
            <person name="Rosenau F."/>
            <person name="Rueckert C."/>
            <person name="Sasse F."/>
            <person name="Scharfe M."/>
            <person name="Schuster S.C."/>
            <person name="Suen G."/>
            <person name="Treuner-Lange A."/>
            <person name="Velicer G.J."/>
            <person name="Vorholter F.-J."/>
            <person name="Weissman K.J."/>
            <person name="Welch R.D."/>
            <person name="Wenzel S.C."/>
            <person name="Whitworth D.E."/>
            <person name="Wilhelm S."/>
            <person name="Wittmann C."/>
            <person name="Bloecker H."/>
            <person name="Puehler A."/>
            <person name="Mueller R."/>
        </authorList>
    </citation>
    <scope>NUCLEOTIDE SEQUENCE [LARGE SCALE GENOMIC DNA]</scope>
    <source>
        <strain evidence="14">So ce56</strain>
    </source>
</reference>
<protein>
    <recommendedName>
        <fullName evidence="3">tRNA(His) guanylyltransferase</fullName>
        <ecNumber evidence="3">2.7.7.79</ecNumber>
    </recommendedName>
</protein>
<dbReference type="Gene3D" id="3.30.70.3000">
    <property type="match status" value="1"/>
</dbReference>
<evidence type="ECO:0000256" key="3">
    <source>
        <dbReference type="ARBA" id="ARBA00012511"/>
    </source>
</evidence>
<dbReference type="Pfam" id="PF04446">
    <property type="entry name" value="Thg1"/>
    <property type="match status" value="1"/>
</dbReference>
<evidence type="ECO:0000256" key="2">
    <source>
        <dbReference type="ARBA" id="ARBA00010113"/>
    </source>
</evidence>
<evidence type="ECO:0000313" key="14">
    <source>
        <dbReference type="Proteomes" id="UP000002139"/>
    </source>
</evidence>
<evidence type="ECO:0000259" key="11">
    <source>
        <dbReference type="Pfam" id="PF04446"/>
    </source>
</evidence>
<dbReference type="GO" id="GO:0008193">
    <property type="term" value="F:tRNA guanylyltransferase activity"/>
    <property type="evidence" value="ECO:0007669"/>
    <property type="project" value="UniProtKB-EC"/>
</dbReference>
<feature type="domain" description="tRNAHis guanylyltransferase catalytic" evidence="11">
    <location>
        <begin position="5"/>
        <end position="111"/>
    </location>
</feature>